<keyword evidence="5" id="KW-1185">Reference proteome</keyword>
<dbReference type="EMBL" id="MU827779">
    <property type="protein sequence ID" value="KAJ7339562.1"/>
    <property type="molecule type" value="Genomic_DNA"/>
</dbReference>
<sequence>MMVSGSVREKTKASLPNEFDFMCNLEHFSSSCKVIDEGTCFPGFVRLKGTDDSANIDEFFDADGCLVPYLVRSKFEQVVRLVMFDANLWKCCPRICSNFILPSSNTGIVHPKPSIIIELCWNGPIYKNMVYSIDLVPVIDAGVFWPKGANSCSPVLENIQKQCLFAMTIPRFQHGIYGNEVRISFSLTESAIFDSIPEVIKDAYIAAKAIREVCPTMLDSEEMLYKDLDKHGSDERSSLAVWVRRIYQRIYQYLCEDEVFPSFFMPQQDFVASKLKGRDKTRYAAKNLEKEFMACKKMSHIIHRFLSSDG</sequence>
<evidence type="ECO:0000256" key="2">
    <source>
        <dbReference type="ARBA" id="ARBA00008307"/>
    </source>
</evidence>
<accession>A0A9X0CFZ8</accession>
<dbReference type="InterPro" id="IPR046903">
    <property type="entry name" value="Mab-21-like_nuc_Trfase"/>
</dbReference>
<evidence type="ECO:0000259" key="3">
    <source>
        <dbReference type="Pfam" id="PF03281"/>
    </source>
</evidence>
<keyword evidence="4" id="KW-0808">Transferase</keyword>
<comment type="cofactor">
    <cofactor evidence="1">
        <name>Mg(2+)</name>
        <dbReference type="ChEBI" id="CHEBI:18420"/>
    </cofactor>
</comment>
<dbReference type="Proteomes" id="UP001163046">
    <property type="component" value="Unassembled WGS sequence"/>
</dbReference>
<dbReference type="GO" id="GO:0061630">
    <property type="term" value="F:ubiquitin protein ligase activity"/>
    <property type="evidence" value="ECO:0007669"/>
    <property type="project" value="UniProtKB-EC"/>
</dbReference>
<protein>
    <submittedName>
        <fullName evidence="4">E3 ubiquitin-protein ligase</fullName>
        <ecNumber evidence="4">2.3.2.26</ecNumber>
    </submittedName>
</protein>
<evidence type="ECO:0000256" key="1">
    <source>
        <dbReference type="ARBA" id="ARBA00001946"/>
    </source>
</evidence>
<dbReference type="AlphaFoldDB" id="A0A9X0CFZ8"/>
<dbReference type="EC" id="2.3.2.26" evidence="4"/>
<name>A0A9X0CFZ8_9CNID</name>
<gene>
    <name evidence="4" type="primary">HACE1_2</name>
    <name evidence="4" type="ORF">OS493_005963</name>
</gene>
<dbReference type="PANTHER" id="PTHR10656:SF42">
    <property type="entry name" value="CYCLIC GMP-AMP SYNTHASE-LIKE PROTEIN-RELATED"/>
    <property type="match status" value="1"/>
</dbReference>
<feature type="domain" description="Mab-21-like nucleotidyltransferase" evidence="3">
    <location>
        <begin position="9"/>
        <end position="194"/>
    </location>
</feature>
<reference evidence="4" key="1">
    <citation type="submission" date="2023-01" db="EMBL/GenBank/DDBJ databases">
        <title>Genome assembly of the deep-sea coral Lophelia pertusa.</title>
        <authorList>
            <person name="Herrera S."/>
            <person name="Cordes E."/>
        </authorList>
    </citation>
    <scope>NUCLEOTIDE SEQUENCE</scope>
    <source>
        <strain evidence="4">USNM1676648</strain>
        <tissue evidence="4">Polyp</tissue>
    </source>
</reference>
<evidence type="ECO:0000313" key="5">
    <source>
        <dbReference type="Proteomes" id="UP001163046"/>
    </source>
</evidence>
<evidence type="ECO:0000313" key="4">
    <source>
        <dbReference type="EMBL" id="KAJ7339562.1"/>
    </source>
</evidence>
<comment type="similarity">
    <text evidence="2">Belongs to the mab-21 family.</text>
</comment>
<dbReference type="PANTHER" id="PTHR10656">
    <property type="entry name" value="CELL FATE DETERMINING PROTEIN MAB21-RELATED"/>
    <property type="match status" value="1"/>
</dbReference>
<dbReference type="Pfam" id="PF03281">
    <property type="entry name" value="Mab-21"/>
    <property type="match status" value="1"/>
</dbReference>
<keyword evidence="4" id="KW-0012">Acyltransferase</keyword>
<organism evidence="4 5">
    <name type="scientific">Desmophyllum pertusum</name>
    <dbReference type="NCBI Taxonomy" id="174260"/>
    <lineage>
        <taxon>Eukaryota</taxon>
        <taxon>Metazoa</taxon>
        <taxon>Cnidaria</taxon>
        <taxon>Anthozoa</taxon>
        <taxon>Hexacorallia</taxon>
        <taxon>Scleractinia</taxon>
        <taxon>Caryophylliina</taxon>
        <taxon>Caryophylliidae</taxon>
        <taxon>Desmophyllum</taxon>
    </lineage>
</organism>
<comment type="caution">
    <text evidence="4">The sequence shown here is derived from an EMBL/GenBank/DDBJ whole genome shotgun (WGS) entry which is preliminary data.</text>
</comment>
<proteinExistence type="inferred from homology"/>
<dbReference type="OrthoDB" id="6052594at2759"/>
<dbReference type="Gene3D" id="3.30.460.90">
    <property type="match status" value="1"/>
</dbReference>